<dbReference type="Pfam" id="PF00132">
    <property type="entry name" value="Hexapep"/>
    <property type="match status" value="1"/>
</dbReference>
<proteinExistence type="predicted"/>
<organism evidence="4 5">
    <name type="scientific">Staphylococcus hsinchuensis</name>
    <dbReference type="NCBI Taxonomy" id="3051183"/>
    <lineage>
        <taxon>Bacteria</taxon>
        <taxon>Bacillati</taxon>
        <taxon>Bacillota</taxon>
        <taxon>Bacilli</taxon>
        <taxon>Bacillales</taxon>
        <taxon>Staphylococcaceae</taxon>
        <taxon>Staphylococcus</taxon>
    </lineage>
</organism>
<keyword evidence="5" id="KW-1185">Reference proteome</keyword>
<dbReference type="InterPro" id="IPR018357">
    <property type="entry name" value="Hexapep_transf_CS"/>
</dbReference>
<dbReference type="Gene3D" id="2.160.10.10">
    <property type="entry name" value="Hexapeptide repeat proteins"/>
    <property type="match status" value="1"/>
</dbReference>
<dbReference type="EMBL" id="CP128355">
    <property type="protein sequence ID" value="XAF71340.1"/>
    <property type="molecule type" value="Genomic_DNA"/>
</dbReference>
<evidence type="ECO:0000256" key="1">
    <source>
        <dbReference type="ARBA" id="ARBA00022679"/>
    </source>
</evidence>
<dbReference type="SUPFAM" id="SSF51161">
    <property type="entry name" value="Trimeric LpxA-like enzymes"/>
    <property type="match status" value="1"/>
</dbReference>
<accession>A0ABZ3EER0</accession>
<evidence type="ECO:0000259" key="3">
    <source>
        <dbReference type="Pfam" id="PF17836"/>
    </source>
</evidence>
<dbReference type="InterPro" id="IPR020019">
    <property type="entry name" value="AcTrfase_PglD-like"/>
</dbReference>
<dbReference type="PANTHER" id="PTHR43300">
    <property type="entry name" value="ACETYLTRANSFERASE"/>
    <property type="match status" value="1"/>
</dbReference>
<dbReference type="InterPro" id="IPR041561">
    <property type="entry name" value="PglD_N"/>
</dbReference>
<gene>
    <name evidence="4" type="ORF">QQM35_04390</name>
</gene>
<dbReference type="InterPro" id="IPR011004">
    <property type="entry name" value="Trimer_LpxA-like_sf"/>
</dbReference>
<sequence>MKQLIMIGKGGHSKVIRDIILAQGEYQLVGYLDNAIESYYEQDDLFFDNLNNINKYSSDHFFIIAIGNNHVREKIVLKYGLNIEQFATLIHPSAIISPFSSIGRGTVVMPLVVINADTRIGNHAIVNSGAVVEHDNVIEDYVHISPGALLAGGVTVGELAHVAIGSNVLPQVKIGSNSIVGAGATVIEDVPSEQTVIGTPAKPKE</sequence>
<dbReference type="NCBIfam" id="TIGR03570">
    <property type="entry name" value="NeuD_NnaD"/>
    <property type="match status" value="1"/>
</dbReference>
<dbReference type="InterPro" id="IPR050179">
    <property type="entry name" value="Trans_hexapeptide_repeat"/>
</dbReference>
<evidence type="ECO:0000313" key="4">
    <source>
        <dbReference type="EMBL" id="XAF71340.1"/>
    </source>
</evidence>
<dbReference type="InterPro" id="IPR001451">
    <property type="entry name" value="Hexapep"/>
</dbReference>
<dbReference type="Proteomes" id="UP001436297">
    <property type="component" value="Chromosome"/>
</dbReference>
<reference evidence="4 5" key="1">
    <citation type="journal article" date="2024" name="Pathogens">
        <title>Staphylococcus hsinchuensis sp. nov., Isolated from Soymilk.</title>
        <authorList>
            <person name="Wang Y.T."/>
            <person name="Lin Y.C."/>
            <person name="Hsieh Y.H."/>
            <person name="Lin Y.T."/>
            <person name="Hamada M."/>
            <person name="Chen C.C."/>
            <person name="Liou J.S."/>
            <person name="Lee A.Y."/>
            <person name="Zhang W.L."/>
            <person name="Chen Y.T."/>
            <person name="Huang C.H."/>
        </authorList>
    </citation>
    <scope>NUCLEOTIDE SEQUENCE [LARGE SCALE GENOMIC DNA]</scope>
    <source>
        <strain evidence="4 5">H164</strain>
    </source>
</reference>
<protein>
    <submittedName>
        <fullName evidence="4">Acetyltransferase</fullName>
    </submittedName>
</protein>
<dbReference type="RefSeq" id="WP_251943414.1">
    <property type="nucleotide sequence ID" value="NZ_CP128355.1"/>
</dbReference>
<dbReference type="Pfam" id="PF17836">
    <property type="entry name" value="PglD_N"/>
    <property type="match status" value="1"/>
</dbReference>
<dbReference type="PROSITE" id="PS00101">
    <property type="entry name" value="HEXAPEP_TRANSFERASES"/>
    <property type="match status" value="1"/>
</dbReference>
<dbReference type="CDD" id="cd03360">
    <property type="entry name" value="LbH_AT_putative"/>
    <property type="match status" value="1"/>
</dbReference>
<dbReference type="Gene3D" id="3.40.50.20">
    <property type="match status" value="1"/>
</dbReference>
<dbReference type="PANTHER" id="PTHR43300:SF7">
    <property type="entry name" value="UDP-N-ACETYLBACILLOSAMINE N-ACETYLTRANSFERASE"/>
    <property type="match status" value="1"/>
</dbReference>
<name>A0ABZ3EER0_9STAP</name>
<keyword evidence="2" id="KW-0677">Repeat</keyword>
<feature type="domain" description="PglD N-terminal" evidence="3">
    <location>
        <begin position="3"/>
        <end position="76"/>
    </location>
</feature>
<evidence type="ECO:0000313" key="5">
    <source>
        <dbReference type="Proteomes" id="UP001436297"/>
    </source>
</evidence>
<keyword evidence="1" id="KW-0808">Transferase</keyword>
<evidence type="ECO:0000256" key="2">
    <source>
        <dbReference type="ARBA" id="ARBA00022737"/>
    </source>
</evidence>